<evidence type="ECO:0000313" key="6">
    <source>
        <dbReference type="Proteomes" id="UP000622648"/>
    </source>
</evidence>
<sequence>MKKNNNKIWLTAVLLAGTFALQAQELPKPPATPTGLTDPIAKGAPRPPIGAPGEPPRPLEDMQLIQLTTIKGTVVNPIANEEFEYNGLLVRTSKGDVSVMFPPHLGETIISSAKNGARVTITGDENTNPEGKKIFRLNSIEVNGKLISDTPPVAPLINESQEQKSFSANIKQLNYGLEKEVRGFTLSSGESVSIAPHIAQQLTSQLKPGEKVVVTGFVEPKRPGVMYSQKTTLIRARTLNINGQTYLVR</sequence>
<dbReference type="Proteomes" id="UP000622648">
    <property type="component" value="Unassembled WGS sequence"/>
</dbReference>
<evidence type="ECO:0000313" key="5">
    <source>
        <dbReference type="Proteomes" id="UP000295684"/>
    </source>
</evidence>
<protein>
    <recommendedName>
        <fullName evidence="7">DUF5666 domain-containing protein</fullName>
    </recommendedName>
</protein>
<evidence type="ECO:0000313" key="4">
    <source>
        <dbReference type="EMBL" id="TCO31182.1"/>
    </source>
</evidence>
<feature type="signal peptide" evidence="2">
    <location>
        <begin position="1"/>
        <end position="23"/>
    </location>
</feature>
<evidence type="ECO:0000256" key="1">
    <source>
        <dbReference type="SAM" id="MobiDB-lite"/>
    </source>
</evidence>
<comment type="caution">
    <text evidence="4">The sequence shown here is derived from an EMBL/GenBank/DDBJ whole genome shotgun (WGS) entry which is preliminary data.</text>
</comment>
<gene>
    <name evidence="4" type="ORF">EV200_101630</name>
    <name evidence="3" type="ORF">GCM10011413_04350</name>
</gene>
<reference evidence="3" key="1">
    <citation type="journal article" date="2014" name="Int. J. Syst. Evol. Microbiol.">
        <title>Complete genome of a new Firmicutes species belonging to the dominant human colonic microbiota ('Ruminococcus bicirculans') reveals two chromosomes and a selective capacity to utilize plant glucans.</title>
        <authorList>
            <consortium name="NISC Comparative Sequencing Program"/>
            <person name="Wegmann U."/>
            <person name="Louis P."/>
            <person name="Goesmann A."/>
            <person name="Henrissat B."/>
            <person name="Duncan S.H."/>
            <person name="Flint H.J."/>
        </authorList>
    </citation>
    <scope>NUCLEOTIDE SEQUENCE</scope>
    <source>
        <strain evidence="3">CGMCC 1.15644</strain>
    </source>
</reference>
<feature type="region of interest" description="Disordered" evidence="1">
    <location>
        <begin position="26"/>
        <end position="59"/>
    </location>
</feature>
<dbReference type="Proteomes" id="UP000295684">
    <property type="component" value="Unassembled WGS sequence"/>
</dbReference>
<organism evidence="4 5">
    <name type="scientific">Pedobacter psychrotolerans</name>
    <dbReference type="NCBI Taxonomy" id="1843235"/>
    <lineage>
        <taxon>Bacteria</taxon>
        <taxon>Pseudomonadati</taxon>
        <taxon>Bacteroidota</taxon>
        <taxon>Sphingobacteriia</taxon>
        <taxon>Sphingobacteriales</taxon>
        <taxon>Sphingobacteriaceae</taxon>
        <taxon>Pedobacter</taxon>
    </lineage>
</organism>
<feature type="chain" id="PRO_5020651352" description="DUF5666 domain-containing protein" evidence="2">
    <location>
        <begin position="24"/>
        <end position="249"/>
    </location>
</feature>
<name>A0A4R2HN54_9SPHI</name>
<keyword evidence="2" id="KW-0732">Signal</keyword>
<reference evidence="6" key="2">
    <citation type="journal article" date="2019" name="Int. J. Syst. Evol. Microbiol.">
        <title>The Global Catalogue of Microorganisms (GCM) 10K type strain sequencing project: providing services to taxonomists for standard genome sequencing and annotation.</title>
        <authorList>
            <consortium name="The Broad Institute Genomics Platform"/>
            <consortium name="The Broad Institute Genome Sequencing Center for Infectious Disease"/>
            <person name="Wu L."/>
            <person name="Ma J."/>
        </authorList>
    </citation>
    <scope>NUCLEOTIDE SEQUENCE [LARGE SCALE GENOMIC DNA]</scope>
    <source>
        <strain evidence="6">CGMCC 1.15644</strain>
    </source>
</reference>
<evidence type="ECO:0000256" key="2">
    <source>
        <dbReference type="SAM" id="SignalP"/>
    </source>
</evidence>
<evidence type="ECO:0008006" key="7">
    <source>
        <dbReference type="Google" id="ProtNLM"/>
    </source>
</evidence>
<dbReference type="OrthoDB" id="880749at2"/>
<dbReference type="AlphaFoldDB" id="A0A4R2HN54"/>
<dbReference type="EMBL" id="BMJO01000001">
    <property type="protein sequence ID" value="GGE41655.1"/>
    <property type="molecule type" value="Genomic_DNA"/>
</dbReference>
<dbReference type="RefSeq" id="WP_132529320.1">
    <property type="nucleotide sequence ID" value="NZ_BMJO01000001.1"/>
</dbReference>
<keyword evidence="6" id="KW-1185">Reference proteome</keyword>
<reference evidence="4 5" key="3">
    <citation type="submission" date="2019-03" db="EMBL/GenBank/DDBJ databases">
        <title>Genomic Encyclopedia of Type Strains, Phase IV (KMG-IV): sequencing the most valuable type-strain genomes for metagenomic binning, comparative biology and taxonomic classification.</title>
        <authorList>
            <person name="Goeker M."/>
        </authorList>
    </citation>
    <scope>NUCLEOTIDE SEQUENCE [LARGE SCALE GENOMIC DNA]</scope>
    <source>
        <strain evidence="4 5">DSM 103236</strain>
    </source>
</reference>
<accession>A0A4R2HN54</accession>
<reference evidence="3" key="4">
    <citation type="submission" date="2024-05" db="EMBL/GenBank/DDBJ databases">
        <authorList>
            <person name="Sun Q."/>
            <person name="Zhou Y."/>
        </authorList>
    </citation>
    <scope>NUCLEOTIDE SEQUENCE</scope>
    <source>
        <strain evidence="3">CGMCC 1.15644</strain>
    </source>
</reference>
<dbReference type="EMBL" id="SLWO01000001">
    <property type="protein sequence ID" value="TCO31182.1"/>
    <property type="molecule type" value="Genomic_DNA"/>
</dbReference>
<evidence type="ECO:0000313" key="3">
    <source>
        <dbReference type="EMBL" id="GGE41655.1"/>
    </source>
</evidence>
<proteinExistence type="predicted"/>
<feature type="compositionally biased region" description="Pro residues" evidence="1">
    <location>
        <begin position="45"/>
        <end position="56"/>
    </location>
</feature>